<reference evidence="1 2" key="1">
    <citation type="submission" date="2014-07" db="EMBL/GenBank/DDBJ databases">
        <authorList>
            <person name="Zhang J.E."/>
            <person name="Yang H."/>
            <person name="Guo J."/>
            <person name="Deng Z."/>
            <person name="Luo H."/>
            <person name="Luo M."/>
            <person name="Zhao B."/>
        </authorList>
    </citation>
    <scope>NUCLEOTIDE SEQUENCE [LARGE SCALE GENOMIC DNA]</scope>
    <source>
        <strain evidence="1 2">1CP</strain>
        <plasmid evidence="2">Plasmid pr1cp1</plasmid>
    </source>
</reference>
<gene>
    <name evidence="1" type="ORF">R1CP_35785</name>
</gene>
<keyword evidence="1" id="KW-0614">Plasmid</keyword>
<accession>A0A1B1KGK7</accession>
<name>A0A1B1KGK7_RHOOP</name>
<organism evidence="1 2">
    <name type="scientific">Rhodococcus opacus</name>
    <name type="common">Nocardia opaca</name>
    <dbReference type="NCBI Taxonomy" id="37919"/>
    <lineage>
        <taxon>Bacteria</taxon>
        <taxon>Bacillati</taxon>
        <taxon>Actinomycetota</taxon>
        <taxon>Actinomycetes</taxon>
        <taxon>Mycobacteriales</taxon>
        <taxon>Nocardiaceae</taxon>
        <taxon>Rhodococcus</taxon>
    </lineage>
</organism>
<proteinExistence type="predicted"/>
<dbReference type="EMBL" id="CP009112">
    <property type="protein sequence ID" value="ANS31763.1"/>
    <property type="molecule type" value="Genomic_DNA"/>
</dbReference>
<sequence>MEIEQELIGTSQHPDARDLSEYLVHMTRTPDDLASILTQGRIEARTAFGIGRRYPQVEDRHRAVCLTEMPVSELDRMTARGRSFGIAFKRSLLRDRFSAQPVWYLDKDSAPHTALQEAMTTLGAAKNWTHSFWDVTPYVDAVEDGRNAWRWEREWRVQSDIHFDLDEIALVIVLGGKSEDRGIFKEVDLGSPIYDPDGGFFWTPGTVNTFGASMELLIDRFRGKYETPDDAALPYDKESAHGYHPIVAIRETDEAIDSLYGDLPDQVRAALAEHLDRTSTLWCLTTDVTNMHMPGSDLRS</sequence>
<evidence type="ECO:0000313" key="2">
    <source>
        <dbReference type="Proteomes" id="UP000186108"/>
    </source>
</evidence>
<geneLocation type="plasmid" evidence="2">
    <name>pr1cp1</name>
</geneLocation>
<protein>
    <submittedName>
        <fullName evidence="1">Uncharacterized protein</fullName>
    </submittedName>
</protein>
<evidence type="ECO:0000313" key="1">
    <source>
        <dbReference type="EMBL" id="ANS31763.1"/>
    </source>
</evidence>
<dbReference type="RefSeq" id="WP_065493378.1">
    <property type="nucleotide sequence ID" value="NZ_CP009112.1"/>
</dbReference>
<dbReference type="AlphaFoldDB" id="A0A1B1KGK7"/>
<dbReference type="Proteomes" id="UP000186108">
    <property type="component" value="Plasmid pR1CP1"/>
</dbReference>